<feature type="binding site" evidence="5">
    <location>
        <begin position="11"/>
        <end position="16"/>
    </location>
    <ligand>
        <name>ATP</name>
        <dbReference type="ChEBI" id="CHEBI:30616"/>
    </ligand>
</feature>
<comment type="similarity">
    <text evidence="1 5">Belongs to the CoaE family.</text>
</comment>
<dbReference type="GO" id="GO:0015937">
    <property type="term" value="P:coenzyme A biosynthetic process"/>
    <property type="evidence" value="ECO:0007669"/>
    <property type="project" value="UniProtKB-UniRule"/>
</dbReference>
<evidence type="ECO:0000256" key="2">
    <source>
        <dbReference type="ARBA" id="ARBA00022741"/>
    </source>
</evidence>
<keyword evidence="5 7" id="KW-0418">Kinase</keyword>
<dbReference type="AlphaFoldDB" id="A0A3R9PHH8"/>
<evidence type="ECO:0000256" key="6">
    <source>
        <dbReference type="NCBIfam" id="TIGR00152"/>
    </source>
</evidence>
<comment type="caution">
    <text evidence="7">The sequence shown here is derived from an EMBL/GenBank/DDBJ whole genome shotgun (WGS) entry which is preliminary data.</text>
</comment>
<dbReference type="Pfam" id="PF01121">
    <property type="entry name" value="CoaE"/>
    <property type="match status" value="1"/>
</dbReference>
<dbReference type="GO" id="GO:0005737">
    <property type="term" value="C:cytoplasm"/>
    <property type="evidence" value="ECO:0007669"/>
    <property type="project" value="UniProtKB-SubCell"/>
</dbReference>
<gene>
    <name evidence="5" type="primary">coaE</name>
    <name evidence="7" type="ORF">EJA19_12350</name>
</gene>
<dbReference type="PANTHER" id="PTHR10695">
    <property type="entry name" value="DEPHOSPHO-COA KINASE-RELATED"/>
    <property type="match status" value="1"/>
</dbReference>
<dbReference type="OrthoDB" id="9812943at2"/>
<keyword evidence="5 7" id="KW-0808">Transferase</keyword>
<comment type="function">
    <text evidence="5">Catalyzes the phosphorylation of the 3'-hydroxyl group of dephosphocoenzyme A to form coenzyme A.</text>
</comment>
<name>A0A3R9PHH8_9FLAO</name>
<dbReference type="PROSITE" id="PS51219">
    <property type="entry name" value="DPCK"/>
    <property type="match status" value="1"/>
</dbReference>
<evidence type="ECO:0000256" key="4">
    <source>
        <dbReference type="ARBA" id="ARBA00022993"/>
    </source>
</evidence>
<comment type="catalytic activity">
    <reaction evidence="5">
        <text>3'-dephospho-CoA + ATP = ADP + CoA + H(+)</text>
        <dbReference type="Rhea" id="RHEA:18245"/>
        <dbReference type="ChEBI" id="CHEBI:15378"/>
        <dbReference type="ChEBI" id="CHEBI:30616"/>
        <dbReference type="ChEBI" id="CHEBI:57287"/>
        <dbReference type="ChEBI" id="CHEBI:57328"/>
        <dbReference type="ChEBI" id="CHEBI:456216"/>
        <dbReference type="EC" id="2.7.1.24"/>
    </reaction>
</comment>
<keyword evidence="2 5" id="KW-0547">Nucleotide-binding</keyword>
<dbReference type="InterPro" id="IPR001977">
    <property type="entry name" value="Depp_CoAkinase"/>
</dbReference>
<reference evidence="7 8" key="1">
    <citation type="submission" date="2018-12" db="EMBL/GenBank/DDBJ databases">
        <title>Mangrovimonas spongiae sp. nov., a novel member of the genus Mangrovimonas isolated from marine sponge.</title>
        <authorList>
            <person name="Zhuang L."/>
            <person name="Luo L."/>
        </authorList>
    </citation>
    <scope>NUCLEOTIDE SEQUENCE [LARGE SCALE GENOMIC DNA]</scope>
    <source>
        <strain evidence="7 8">HN-E26</strain>
    </source>
</reference>
<dbReference type="EC" id="2.7.1.24" evidence="5 6"/>
<comment type="pathway">
    <text evidence="5">Cofactor biosynthesis; coenzyme A biosynthesis; CoA from (R)-pantothenate: step 5/5.</text>
</comment>
<dbReference type="CDD" id="cd02022">
    <property type="entry name" value="DPCK"/>
    <property type="match status" value="1"/>
</dbReference>
<dbReference type="NCBIfam" id="TIGR00152">
    <property type="entry name" value="dephospho-CoA kinase"/>
    <property type="match status" value="1"/>
</dbReference>
<organism evidence="7 8">
    <name type="scientific">Mangrovimonas spongiae</name>
    <dbReference type="NCBI Taxonomy" id="2494697"/>
    <lineage>
        <taxon>Bacteria</taxon>
        <taxon>Pseudomonadati</taxon>
        <taxon>Bacteroidota</taxon>
        <taxon>Flavobacteriia</taxon>
        <taxon>Flavobacteriales</taxon>
        <taxon>Flavobacteriaceae</taxon>
        <taxon>Mangrovimonas</taxon>
    </lineage>
</organism>
<dbReference type="Gene3D" id="3.40.50.300">
    <property type="entry name" value="P-loop containing nucleotide triphosphate hydrolases"/>
    <property type="match status" value="1"/>
</dbReference>
<accession>A0A3R9PHH8</accession>
<evidence type="ECO:0000256" key="5">
    <source>
        <dbReference type="HAMAP-Rule" id="MF_00376"/>
    </source>
</evidence>
<proteinExistence type="inferred from homology"/>
<keyword evidence="5" id="KW-0963">Cytoplasm</keyword>
<keyword evidence="8" id="KW-1185">Reference proteome</keyword>
<evidence type="ECO:0000313" key="8">
    <source>
        <dbReference type="Proteomes" id="UP000270620"/>
    </source>
</evidence>
<evidence type="ECO:0000313" key="7">
    <source>
        <dbReference type="EMBL" id="RSK38279.1"/>
    </source>
</evidence>
<dbReference type="EMBL" id="RWBG01000006">
    <property type="protein sequence ID" value="RSK38279.1"/>
    <property type="molecule type" value="Genomic_DNA"/>
</dbReference>
<dbReference type="PANTHER" id="PTHR10695:SF46">
    <property type="entry name" value="BIFUNCTIONAL COENZYME A SYNTHASE-RELATED"/>
    <property type="match status" value="1"/>
</dbReference>
<keyword evidence="4 5" id="KW-0173">Coenzyme A biosynthesis</keyword>
<evidence type="ECO:0000256" key="3">
    <source>
        <dbReference type="ARBA" id="ARBA00022840"/>
    </source>
</evidence>
<comment type="subcellular location">
    <subcellularLocation>
        <location evidence="5">Cytoplasm</location>
    </subcellularLocation>
</comment>
<dbReference type="RefSeq" id="WP_125468687.1">
    <property type="nucleotide sequence ID" value="NZ_RWBG01000006.1"/>
</dbReference>
<dbReference type="GO" id="GO:0004140">
    <property type="term" value="F:dephospho-CoA kinase activity"/>
    <property type="evidence" value="ECO:0007669"/>
    <property type="project" value="UniProtKB-UniRule"/>
</dbReference>
<keyword evidence="3 5" id="KW-0067">ATP-binding</keyword>
<dbReference type="HAMAP" id="MF_00376">
    <property type="entry name" value="Dephospho_CoA_kinase"/>
    <property type="match status" value="1"/>
</dbReference>
<dbReference type="InterPro" id="IPR027417">
    <property type="entry name" value="P-loop_NTPase"/>
</dbReference>
<dbReference type="GO" id="GO:0005524">
    <property type="term" value="F:ATP binding"/>
    <property type="evidence" value="ECO:0007669"/>
    <property type="project" value="UniProtKB-UniRule"/>
</dbReference>
<sequence length="196" mass="22324">MIIVGITGGIGSGKTTVAKVFQDAYGIPVYIADDEAKRLMNDSKIIKQELIALFGENAYKEGKLNKTYLSQEIFNDKSKLEKMNAIVHPRVAQHFKNWVEEQDAPYVLKEAAILFESGSYKQCDYIITVTAPLSTRVERVLKRDNTTKEKVQSIVENQWSDEKKIELSNFVIVNKTFEKTREQVHETHSKILNLIG</sequence>
<evidence type="ECO:0000256" key="1">
    <source>
        <dbReference type="ARBA" id="ARBA00009018"/>
    </source>
</evidence>
<dbReference type="Proteomes" id="UP000270620">
    <property type="component" value="Unassembled WGS sequence"/>
</dbReference>
<protein>
    <recommendedName>
        <fullName evidence="5 6">Dephospho-CoA kinase</fullName>
        <ecNumber evidence="5 6">2.7.1.24</ecNumber>
    </recommendedName>
    <alternativeName>
        <fullName evidence="5">Dephosphocoenzyme A kinase</fullName>
    </alternativeName>
</protein>
<dbReference type="UniPathway" id="UPA00241">
    <property type="reaction ID" value="UER00356"/>
</dbReference>
<dbReference type="SUPFAM" id="SSF52540">
    <property type="entry name" value="P-loop containing nucleoside triphosphate hydrolases"/>
    <property type="match status" value="1"/>
</dbReference>